<dbReference type="AlphaFoldDB" id="A0A2T1G706"/>
<evidence type="ECO:0000313" key="4">
    <source>
        <dbReference type="Proteomes" id="UP000238937"/>
    </source>
</evidence>
<keyword evidence="1" id="KW-0143">Chaperone</keyword>
<keyword evidence="2" id="KW-0175">Coiled coil</keyword>
<accession>A0A2T1G706</accession>
<dbReference type="Gene3D" id="2.30.22.10">
    <property type="entry name" value="Head domain of nucleotide exchange factor GrpE"/>
    <property type="match status" value="1"/>
</dbReference>
<protein>
    <submittedName>
        <fullName evidence="3">Nucleotide exchange factor GrpE</fullName>
    </submittedName>
</protein>
<dbReference type="SUPFAM" id="SSF51064">
    <property type="entry name" value="Head domain of nucleotide exchange factor GrpE"/>
    <property type="match status" value="1"/>
</dbReference>
<proteinExistence type="predicted"/>
<reference evidence="3 4" key="1">
    <citation type="submission" date="2018-03" db="EMBL/GenBank/DDBJ databases">
        <title>The ancient ancestry and fast evolution of plastids.</title>
        <authorList>
            <person name="Moore K.R."/>
            <person name="Magnabosco C."/>
            <person name="Momper L."/>
            <person name="Gold D.A."/>
            <person name="Bosak T."/>
            <person name="Fournier G.P."/>
        </authorList>
    </citation>
    <scope>NUCLEOTIDE SEQUENCE [LARGE SCALE GENOMIC DNA]</scope>
    <source>
        <strain evidence="3 4">CCALA 037</strain>
    </source>
</reference>
<evidence type="ECO:0000313" key="3">
    <source>
        <dbReference type="EMBL" id="PSB52980.1"/>
    </source>
</evidence>
<dbReference type="GO" id="GO:0042803">
    <property type="term" value="F:protein homodimerization activity"/>
    <property type="evidence" value="ECO:0007669"/>
    <property type="project" value="InterPro"/>
</dbReference>
<comment type="caution">
    <text evidence="3">The sequence shown here is derived from an EMBL/GenBank/DDBJ whole genome shotgun (WGS) entry which is preliminary data.</text>
</comment>
<evidence type="ECO:0000256" key="2">
    <source>
        <dbReference type="SAM" id="Coils"/>
    </source>
</evidence>
<feature type="coiled-coil region" evidence="2">
    <location>
        <begin position="8"/>
        <end position="45"/>
    </location>
</feature>
<dbReference type="InterPro" id="IPR000740">
    <property type="entry name" value="GrpE"/>
</dbReference>
<dbReference type="EMBL" id="PVWO01000311">
    <property type="protein sequence ID" value="PSB52980.1"/>
    <property type="molecule type" value="Genomic_DNA"/>
</dbReference>
<dbReference type="GO" id="GO:0051087">
    <property type="term" value="F:protein-folding chaperone binding"/>
    <property type="evidence" value="ECO:0007669"/>
    <property type="project" value="InterPro"/>
</dbReference>
<dbReference type="Proteomes" id="UP000238937">
    <property type="component" value="Unassembled WGS sequence"/>
</dbReference>
<organism evidence="3 4">
    <name type="scientific">Chamaesiphon polymorphus CCALA 037</name>
    <dbReference type="NCBI Taxonomy" id="2107692"/>
    <lineage>
        <taxon>Bacteria</taxon>
        <taxon>Bacillati</taxon>
        <taxon>Cyanobacteriota</taxon>
        <taxon>Cyanophyceae</taxon>
        <taxon>Gomontiellales</taxon>
        <taxon>Chamaesiphonaceae</taxon>
        <taxon>Chamaesiphon</taxon>
    </lineage>
</organism>
<dbReference type="OrthoDB" id="574583at2"/>
<dbReference type="InterPro" id="IPR009012">
    <property type="entry name" value="GrpE_head"/>
</dbReference>
<evidence type="ECO:0000256" key="1">
    <source>
        <dbReference type="ARBA" id="ARBA00023186"/>
    </source>
</evidence>
<dbReference type="Pfam" id="PF01025">
    <property type="entry name" value="GrpE"/>
    <property type="match status" value="1"/>
</dbReference>
<name>A0A2T1G706_9CYAN</name>
<gene>
    <name evidence="3" type="primary">grpE</name>
    <name evidence="3" type="ORF">C7B77_19975</name>
</gene>
<dbReference type="GO" id="GO:0000774">
    <property type="term" value="F:adenyl-nucleotide exchange factor activity"/>
    <property type="evidence" value="ECO:0007669"/>
    <property type="project" value="InterPro"/>
</dbReference>
<sequence length="154" mass="17909">MIKFELSAENKLQLENQLRTDAKQLEELKQALRQQEQKFQAEKEQIFLELLEVFDTLEYPIDYLKNNPEVSPQFIKRLPKSLAAIQQKLSIALARQQVTPIALEDTTPDFSYCQVVGREDRTDLADQTITKIVRQGFRYGDKILRPVEIITAKN</sequence>
<keyword evidence="4" id="KW-1185">Reference proteome</keyword>
<dbReference type="GO" id="GO:0006457">
    <property type="term" value="P:protein folding"/>
    <property type="evidence" value="ECO:0007669"/>
    <property type="project" value="InterPro"/>
</dbReference>